<organism evidence="3 4">
    <name type="scientific">Solibacillus palustris</name>
    <dbReference type="NCBI Taxonomy" id="2908203"/>
    <lineage>
        <taxon>Bacteria</taxon>
        <taxon>Bacillati</taxon>
        <taxon>Bacillota</taxon>
        <taxon>Bacilli</taxon>
        <taxon>Bacillales</taxon>
        <taxon>Caryophanaceae</taxon>
        <taxon>Solibacillus</taxon>
    </lineage>
</organism>
<feature type="signal peptide" evidence="1">
    <location>
        <begin position="1"/>
        <end position="20"/>
    </location>
</feature>
<dbReference type="PROSITE" id="PS51272">
    <property type="entry name" value="SLH"/>
    <property type="match status" value="2"/>
</dbReference>
<reference evidence="3 4" key="1">
    <citation type="submission" date="2022-03" db="EMBL/GenBank/DDBJ databases">
        <authorList>
            <person name="Jo J.-H."/>
            <person name="Im W.-T."/>
        </authorList>
    </citation>
    <scope>NUCLEOTIDE SEQUENCE [LARGE SCALE GENOMIC DNA]</scope>
    <source>
        <strain evidence="3 4">MA9</strain>
    </source>
</reference>
<dbReference type="InterPro" id="IPR051465">
    <property type="entry name" value="Cell_Envelope_Struct_Comp"/>
</dbReference>
<dbReference type="SUPFAM" id="SSF89260">
    <property type="entry name" value="Collagen-binding domain"/>
    <property type="match status" value="2"/>
</dbReference>
<evidence type="ECO:0000313" key="3">
    <source>
        <dbReference type="EMBL" id="MCH7323337.1"/>
    </source>
</evidence>
<feature type="domain" description="SLH" evidence="2">
    <location>
        <begin position="500"/>
        <end position="552"/>
    </location>
</feature>
<keyword evidence="4" id="KW-1185">Reference proteome</keyword>
<dbReference type="Pfam" id="PF00395">
    <property type="entry name" value="SLH"/>
    <property type="match status" value="2"/>
</dbReference>
<feature type="chain" id="PRO_5047410310" evidence="1">
    <location>
        <begin position="21"/>
        <end position="552"/>
    </location>
</feature>
<sequence>MKPFLCTLLLLFGFSLQVNAEEPLSDYLKNTAFWHEGEVLTAPTSKYSAGYERYGYYRIEVAEDSLYTFTLIKDTSIKLIYGSPTKQGDIIWLSSNVNDGDPEKTVHQIQLKKGTYGIYISNSPEQPYEASYQVSDIISLYYLEPNNSRQEAIDIPVNTVIEQVTSSDDLYQSDYYRFTLTVPSLVKINGSVANKDYNSVSVSITNAEKNVYDFGRDLKAGEQWFANKGHVVEVLQPGTYYVSTFTQNRVYDRQYRFEIEAQPIENPETFKRGDSDTPIMLNTKYRGVISRNDDFSFTLQESKKIGVVVNSELAEENGLQMQLIKRDQQDLSKDIYIESDIYAKSNRVHYTYNLEPGKYTLILRSSFDRPQIDYTISVYDVPFSDITSKNAYVEEIMYLTDKGIIKGYEDGTFKPANSINRRQVFLMLSRDTNLQFKKIRPMTSFQDVAENSEDYTIITPFYEAGIIDGSYGKMQLSQSLTRAQLAKILVNAYNLKMQAPVADFNDVSKTHYAYHFIKILASNGISIGYKGNFKPNDPVTREHFSVFLARMQ</sequence>
<dbReference type="PANTHER" id="PTHR43308">
    <property type="entry name" value="OUTER MEMBRANE PROTEIN ALPHA-RELATED"/>
    <property type="match status" value="1"/>
</dbReference>
<dbReference type="RefSeq" id="WP_241370509.1">
    <property type="nucleotide sequence ID" value="NZ_JAKZFC010000007.1"/>
</dbReference>
<comment type="caution">
    <text evidence="3">The sequence shown here is derived from an EMBL/GenBank/DDBJ whole genome shotgun (WGS) entry which is preliminary data.</text>
</comment>
<name>A0ABS9UG87_9BACL</name>
<proteinExistence type="predicted"/>
<dbReference type="Proteomes" id="UP001316087">
    <property type="component" value="Unassembled WGS sequence"/>
</dbReference>
<evidence type="ECO:0000313" key="4">
    <source>
        <dbReference type="Proteomes" id="UP001316087"/>
    </source>
</evidence>
<evidence type="ECO:0000259" key="2">
    <source>
        <dbReference type="PROSITE" id="PS51272"/>
    </source>
</evidence>
<accession>A0ABS9UG87</accession>
<feature type="domain" description="SLH" evidence="2">
    <location>
        <begin position="379"/>
        <end position="442"/>
    </location>
</feature>
<dbReference type="EMBL" id="JAKZFC010000007">
    <property type="protein sequence ID" value="MCH7323337.1"/>
    <property type="molecule type" value="Genomic_DNA"/>
</dbReference>
<protein>
    <submittedName>
        <fullName evidence="3">S-layer homology domain-containing protein</fullName>
    </submittedName>
</protein>
<dbReference type="Gene3D" id="2.60.120.380">
    <property type="match status" value="2"/>
</dbReference>
<dbReference type="PANTHER" id="PTHR43308:SF5">
    <property type="entry name" value="S-LAYER PROTEIN _ PEPTIDOGLYCAN ENDO-BETA-N-ACETYLGLUCOSAMINIDASE"/>
    <property type="match status" value="1"/>
</dbReference>
<dbReference type="InterPro" id="IPR001119">
    <property type="entry name" value="SLH_dom"/>
</dbReference>
<keyword evidence="1" id="KW-0732">Signal</keyword>
<evidence type="ECO:0000256" key="1">
    <source>
        <dbReference type="SAM" id="SignalP"/>
    </source>
</evidence>
<gene>
    <name evidence="3" type="ORF">LZ480_15790</name>
</gene>